<evidence type="ECO:0000256" key="5">
    <source>
        <dbReference type="ARBA" id="ARBA00023242"/>
    </source>
</evidence>
<dbReference type="NCBIfam" id="TIGR01568">
    <property type="entry name" value="A_thal_3678"/>
    <property type="match status" value="1"/>
</dbReference>
<dbReference type="PROSITE" id="PS51754">
    <property type="entry name" value="OVATE"/>
    <property type="match status" value="1"/>
</dbReference>
<evidence type="ECO:0000313" key="10">
    <source>
        <dbReference type="Proteomes" id="UP000007306"/>
    </source>
</evidence>
<dbReference type="KEGG" id="ogl:127774706"/>
<feature type="region of interest" description="Disordered" evidence="7">
    <location>
        <begin position="1"/>
        <end position="30"/>
    </location>
</feature>
<feature type="region of interest" description="Disordered" evidence="7">
    <location>
        <begin position="340"/>
        <end position="399"/>
    </location>
</feature>
<feature type="compositionally biased region" description="Basic residues" evidence="7">
    <location>
        <begin position="354"/>
        <end position="371"/>
    </location>
</feature>
<proteinExistence type="predicted"/>
<feature type="compositionally biased region" description="Basic and acidic residues" evidence="7">
    <location>
        <begin position="20"/>
        <end position="29"/>
    </location>
</feature>
<evidence type="ECO:0000256" key="6">
    <source>
        <dbReference type="RuleBase" id="RU367028"/>
    </source>
</evidence>
<dbReference type="Gramene" id="ORGLA05G0176200.1">
    <property type="protein sequence ID" value="ORGLA05G0176200.1"/>
    <property type="gene ID" value="ORGLA05G0176200"/>
</dbReference>
<sequence>MLSSEPGVLLTGRYGPPFSETRKEQKEQRNLAPHALSRRYLSRAGHGVVALWPGPPFDLSLLLHSSSSYSAEERRRRRRRAGERRAREDMGRRKFRLSDMMPNAWFYKLRDMRARGGRGATAMQPPSSSSLMRGSRAAQQQAGTSRLGTSSSSSSLLPHRASYYYTTRDREVPPPPPPPPRGVDDQFPSLTLSPPLPTRNSRRRHRVGRFGSTEMDGGELVLAPSDDHDGCSHQEPPVADASGSSRCRRDMFIGRDGGRGVEFRRRATTVDGPEEDATVDVKVITSDADIIIDLGADDDDDDDTPERVLRPVVTRPARRELDWCEPAEVKHVDLAELMTPRASSASASSEKSISRGKPRRSSVSSRRRLKTRTNSPRLAACRKGKPTARATTTTPTQPPLAHSFAVVKTSSDPRRDFLESMEEMIAENGIRDAGDLEDLLACYLSLNSGEYHDLIVEVFEQVWTGLAAACGVMP</sequence>
<dbReference type="GO" id="GO:0045892">
    <property type="term" value="P:negative regulation of DNA-templated transcription"/>
    <property type="evidence" value="ECO:0007669"/>
    <property type="project" value="UniProtKB-UniRule"/>
</dbReference>
<name>I1PWL4_ORYGL</name>
<feature type="compositionally biased region" description="Polar residues" evidence="7">
    <location>
        <begin position="124"/>
        <end position="142"/>
    </location>
</feature>
<keyword evidence="4 6" id="KW-0804">Transcription</keyword>
<evidence type="ECO:0000256" key="1">
    <source>
        <dbReference type="ARBA" id="ARBA00004123"/>
    </source>
</evidence>
<dbReference type="Pfam" id="PF13724">
    <property type="entry name" value="DNA_binding_2"/>
    <property type="match status" value="1"/>
</dbReference>
<feature type="domain" description="OVATE" evidence="8">
    <location>
        <begin position="406"/>
        <end position="465"/>
    </location>
</feature>
<gene>
    <name evidence="9" type="primary">LOC127774706</name>
</gene>
<dbReference type="GO" id="GO:0005634">
    <property type="term" value="C:nucleus"/>
    <property type="evidence" value="ECO:0007669"/>
    <property type="project" value="UniProtKB-SubCell"/>
</dbReference>
<evidence type="ECO:0000256" key="3">
    <source>
        <dbReference type="ARBA" id="ARBA00023015"/>
    </source>
</evidence>
<evidence type="ECO:0000256" key="2">
    <source>
        <dbReference type="ARBA" id="ARBA00022491"/>
    </source>
</evidence>
<dbReference type="EnsemblPlants" id="ORGLA05G0176200.1">
    <property type="protein sequence ID" value="ORGLA05G0176200.1"/>
    <property type="gene ID" value="ORGLA05G0176200"/>
</dbReference>
<dbReference type="PANTHER" id="PTHR33057:SF194">
    <property type="entry name" value="TRANSCRIPTION REPRESSOR"/>
    <property type="match status" value="1"/>
</dbReference>
<feature type="region of interest" description="Disordered" evidence="7">
    <location>
        <begin position="225"/>
        <end position="244"/>
    </location>
</feature>
<dbReference type="eggNOG" id="ENOG502RTS2">
    <property type="taxonomic scope" value="Eukaryota"/>
</dbReference>
<feature type="compositionally biased region" description="Low complexity" evidence="7">
    <location>
        <begin position="143"/>
        <end position="157"/>
    </location>
</feature>
<accession>I1PWL4</accession>
<evidence type="ECO:0000256" key="7">
    <source>
        <dbReference type="SAM" id="MobiDB-lite"/>
    </source>
</evidence>
<evidence type="ECO:0000313" key="9">
    <source>
        <dbReference type="EnsemblPlants" id="ORGLA05G0176200.1"/>
    </source>
</evidence>
<protein>
    <recommendedName>
        <fullName evidence="6">Transcription repressor</fullName>
    </recommendedName>
    <alternativeName>
        <fullName evidence="6">Ovate family protein</fullName>
    </alternativeName>
</protein>
<dbReference type="STRING" id="4538.I1PWL4"/>
<feature type="compositionally biased region" description="Low complexity" evidence="7">
    <location>
        <begin position="342"/>
        <end position="351"/>
    </location>
</feature>
<keyword evidence="10" id="KW-1185">Reference proteome</keyword>
<evidence type="ECO:0000256" key="4">
    <source>
        <dbReference type="ARBA" id="ARBA00023163"/>
    </source>
</evidence>
<dbReference type="Pfam" id="PF04844">
    <property type="entry name" value="Ovate"/>
    <property type="match status" value="1"/>
</dbReference>
<dbReference type="InterPro" id="IPR006458">
    <property type="entry name" value="Ovate_C"/>
</dbReference>
<keyword evidence="5 6" id="KW-0539">Nucleus</keyword>
<dbReference type="RefSeq" id="XP_052156949.1">
    <property type="nucleotide sequence ID" value="XM_052300989.1"/>
</dbReference>
<keyword evidence="3 6" id="KW-0805">Transcription regulation</keyword>
<comment type="function">
    <text evidence="6">Transcriptional repressor that regulates multiple aspects of plant growth and development.</text>
</comment>
<feature type="region of interest" description="Disordered" evidence="7">
    <location>
        <begin position="116"/>
        <end position="220"/>
    </location>
</feature>
<dbReference type="OMA" id="YYYTTRD"/>
<organism evidence="9 10">
    <name type="scientific">Oryza glaberrima</name>
    <name type="common">African rice</name>
    <dbReference type="NCBI Taxonomy" id="4538"/>
    <lineage>
        <taxon>Eukaryota</taxon>
        <taxon>Viridiplantae</taxon>
        <taxon>Streptophyta</taxon>
        <taxon>Embryophyta</taxon>
        <taxon>Tracheophyta</taxon>
        <taxon>Spermatophyta</taxon>
        <taxon>Magnoliopsida</taxon>
        <taxon>Liliopsida</taxon>
        <taxon>Poales</taxon>
        <taxon>Poaceae</taxon>
        <taxon>BOP clade</taxon>
        <taxon>Oryzoideae</taxon>
        <taxon>Oryzeae</taxon>
        <taxon>Oryzinae</taxon>
        <taxon>Oryza</taxon>
    </lineage>
</organism>
<dbReference type="HOGENOM" id="CLU_036558_0_0_1"/>
<feature type="region of interest" description="Disordered" evidence="7">
    <location>
        <begin position="68"/>
        <end position="91"/>
    </location>
</feature>
<dbReference type="PANTHER" id="PTHR33057">
    <property type="entry name" value="TRANSCRIPTION REPRESSOR OFP7-RELATED"/>
    <property type="match status" value="1"/>
</dbReference>
<dbReference type="GO" id="GO:0003677">
    <property type="term" value="F:DNA binding"/>
    <property type="evidence" value="ECO:0007669"/>
    <property type="project" value="InterPro"/>
</dbReference>
<reference evidence="9" key="1">
    <citation type="submission" date="2015-06" db="UniProtKB">
        <authorList>
            <consortium name="EnsemblPlants"/>
        </authorList>
    </citation>
    <scope>IDENTIFICATION</scope>
</reference>
<dbReference type="GeneID" id="127774706"/>
<dbReference type="AlphaFoldDB" id="I1PWL4"/>
<comment type="subcellular location">
    <subcellularLocation>
        <location evidence="1 6">Nucleus</location>
    </subcellularLocation>
</comment>
<dbReference type="InterPro" id="IPR038933">
    <property type="entry name" value="Ovate"/>
</dbReference>
<dbReference type="InterPro" id="IPR025830">
    <property type="entry name" value="DNA_bnd_dom_ovate"/>
</dbReference>
<reference evidence="9 10" key="2">
    <citation type="submission" date="2018-04" db="EMBL/GenBank/DDBJ databases">
        <title>OglaRS2 (Oryza glaberrima Reference Sequence Version 2).</title>
        <authorList>
            <person name="Zhang J."/>
            <person name="Kudrna D."/>
            <person name="Lee S."/>
            <person name="Talag J."/>
            <person name="Rajasekar S."/>
            <person name="Wing R.A."/>
        </authorList>
    </citation>
    <scope>NUCLEOTIDE SEQUENCE [LARGE SCALE GENOMIC DNA]</scope>
    <source>
        <strain evidence="9 10">cv. IRGC 96717</strain>
    </source>
</reference>
<keyword evidence="2 6" id="KW-0678">Repressor</keyword>
<evidence type="ECO:0000259" key="8">
    <source>
        <dbReference type="PROSITE" id="PS51754"/>
    </source>
</evidence>
<dbReference type="Proteomes" id="UP000007306">
    <property type="component" value="Chromosome 5"/>
</dbReference>